<evidence type="ECO:0000256" key="5">
    <source>
        <dbReference type="ARBA" id="ARBA00022679"/>
    </source>
</evidence>
<organism evidence="12 13">
    <name type="scientific">Guptibacillus hwajinpoensis</name>
    <dbReference type="NCBI Taxonomy" id="208199"/>
    <lineage>
        <taxon>Bacteria</taxon>
        <taxon>Bacillati</taxon>
        <taxon>Bacillota</taxon>
        <taxon>Bacilli</taxon>
        <taxon>Bacillales</taxon>
        <taxon>Guptibacillaceae</taxon>
        <taxon>Guptibacillus</taxon>
    </lineage>
</organism>
<dbReference type="InterPro" id="IPR016195">
    <property type="entry name" value="Pol/histidinol_Pase-like"/>
</dbReference>
<dbReference type="EC" id="2.7.7.7" evidence="3"/>
<dbReference type="GO" id="GO:0003887">
    <property type="term" value="F:DNA-directed DNA polymerase activity"/>
    <property type="evidence" value="ECO:0007669"/>
    <property type="project" value="UniProtKB-KW"/>
</dbReference>
<dbReference type="GO" id="GO:0006260">
    <property type="term" value="P:DNA replication"/>
    <property type="evidence" value="ECO:0007669"/>
    <property type="project" value="UniProtKB-KW"/>
</dbReference>
<dbReference type="PATRIC" id="fig|157733.3.peg.1343"/>
<evidence type="ECO:0000256" key="8">
    <source>
        <dbReference type="ARBA" id="ARBA00022932"/>
    </source>
</evidence>
<dbReference type="STRING" id="157733.AB986_16285"/>
<evidence type="ECO:0000256" key="6">
    <source>
        <dbReference type="ARBA" id="ARBA00022695"/>
    </source>
</evidence>
<name>A0A0J6CXB6_9BACL</name>
<dbReference type="Pfam" id="PF14579">
    <property type="entry name" value="HHH_6"/>
    <property type="match status" value="1"/>
</dbReference>
<dbReference type="Gene3D" id="3.20.20.140">
    <property type="entry name" value="Metal-dependent hydrolases"/>
    <property type="match status" value="1"/>
</dbReference>
<keyword evidence="13" id="KW-1185">Reference proteome</keyword>
<dbReference type="RefSeq" id="WP_048312946.1">
    <property type="nucleotide sequence ID" value="NZ_CP119526.1"/>
</dbReference>
<keyword evidence="8" id="KW-0239">DNA-directed DNA polymerase</keyword>
<protein>
    <recommendedName>
        <fullName evidence="4">DNA polymerase III subunit alpha</fullName>
        <ecNumber evidence="3">2.7.7.7</ecNumber>
    </recommendedName>
</protein>
<dbReference type="NCBIfam" id="NF004226">
    <property type="entry name" value="PRK05673.1"/>
    <property type="match status" value="1"/>
</dbReference>
<dbReference type="Pfam" id="PF07733">
    <property type="entry name" value="DNA_pol3_alpha"/>
    <property type="match status" value="1"/>
</dbReference>
<dbReference type="AlphaFoldDB" id="A0A0J6CXB6"/>
<keyword evidence="7" id="KW-0235">DNA replication</keyword>
<dbReference type="InterPro" id="IPR041931">
    <property type="entry name" value="DNA_pol3_alpha_thumb_dom"/>
</dbReference>
<evidence type="ECO:0000256" key="4">
    <source>
        <dbReference type="ARBA" id="ARBA00019114"/>
    </source>
</evidence>
<dbReference type="InterPro" id="IPR004013">
    <property type="entry name" value="PHP_dom"/>
</dbReference>
<dbReference type="NCBIfam" id="NF005298">
    <property type="entry name" value="PRK06826.1"/>
    <property type="match status" value="1"/>
</dbReference>
<keyword evidence="6" id="KW-0548">Nucleotidyltransferase</keyword>
<dbReference type="Gene3D" id="1.10.10.1600">
    <property type="entry name" value="Bacterial DNA polymerase III alpha subunit, thumb domain"/>
    <property type="match status" value="1"/>
</dbReference>
<gene>
    <name evidence="12" type="ORF">AB986_16285</name>
</gene>
<dbReference type="EMBL" id="LELK01000004">
    <property type="protein sequence ID" value="KMM37743.1"/>
    <property type="molecule type" value="Genomic_DNA"/>
</dbReference>
<evidence type="ECO:0000259" key="11">
    <source>
        <dbReference type="SMART" id="SM00481"/>
    </source>
</evidence>
<sequence>MEFVHLRVYSEYSLLDSPSRIESLVRSAKEKGYQSLALTDKGTMFGTIPFYKACKEHGIKPIIGLDVRVGAGDSGLYLQERNYDNLVLLAQNSEGYENLLKISTLMQHAEGRTPYINEAELLNLTDGLIAMSGTVDSRIGQQLLHGEEAAALQLATRYQNAFSQGFYLEMQDHALREERQLNHLISKFAAETTIPLTATNAVHYISKSDGEAHDCLRCIDAGQRYEEKSKVALPNHEYYLTSIDDMNSRFKGYEAALENTVHIAEQCKLELPFGDTHLPVYPVPGDLTAFEYLEKICRENLSSRYENSTTQIIERLNYELSIINEMGFNDYFLIVWDFMKYAHDNHMITGPGRGSAAGSLVAYLLNITNVDPIEHNLLFERFLNPERVTMPDIDIDFPDVRRDEVIEYVHKKYGNNRVAQIVTFGTLAAKAAIRDVGRVLEVDNKVLDTMSKAIPSRPGMTLQQALKESKDLENLLSSSSDGKRVFDIASTIEGLPRHTSTHAAGVVISAEPLTQHVPLLGGHEISLTQFPMNDLEEIGLLKMDFLGLRNLTLIEGILNDIEGQSGERPTLSDLPMDDEATFQILQQGDTTGVFQLESDGMRQVLRRLKPTEFEDIVAVNALYRPGPMENIPLFISGKHGERAVDYLHPDLKPILKSTYGVIVYQEQIMQIASKLAGFSLGEADLLRRAVSKKKREVLESEREHFVNGCIAKGYPSETALKVYEYIVRFADYGFNRSHAVAYSVIAYQLAYLKANYSRYFFSSLLTSAIGNQDKLSVYLTESRQKGITILPPSINQSFETFTVEEDGLRFGLLPIKNVGRNAIQEVIAKRSESSYKSLFELCARISLKIVNKRALESMIFAGCMDEFNVSRSSMLASLEGAMNYGAEQSEQAGFFLDREVEPAYESVPPFEEKEMLAFEQEAIGFYLTAHPIDPYLENLKGYQRTVIVDAHKTSDREPLRIAAQVKKARSIRTKKGQMMAFVTFEDETEEMEGVVFPDVWEKTSSVLEKGEFVYVDGLSQKRNDQTNIIVSRAMKLKDISPKITKKTLFLKIEQEHHDKGILNKVKQVLKESPGDTPVVIYYSETQKTVKLGKEWLVNADSPSLTKLRELLGEANVVKKTS</sequence>
<reference evidence="12" key="1">
    <citation type="submission" date="2015-06" db="EMBL/GenBank/DDBJ databases">
        <authorList>
            <person name="Liu B."/>
            <person name="Wang J."/>
            <person name="Zhu Y."/>
            <person name="Liu G."/>
            <person name="Chen Q."/>
            <person name="Zheng C."/>
            <person name="Che J."/>
            <person name="Ge C."/>
            <person name="Shi H."/>
            <person name="Pan Z."/>
            <person name="Liu X."/>
        </authorList>
    </citation>
    <scope>NUCLEOTIDE SEQUENCE [LARGE SCALE GENOMIC DNA]</scope>
    <source>
        <strain evidence="12">DSM 16346</strain>
    </source>
</reference>
<evidence type="ECO:0000256" key="7">
    <source>
        <dbReference type="ARBA" id="ARBA00022705"/>
    </source>
</evidence>
<dbReference type="SUPFAM" id="SSF89550">
    <property type="entry name" value="PHP domain-like"/>
    <property type="match status" value="1"/>
</dbReference>
<dbReference type="OrthoDB" id="9803237at2"/>
<dbReference type="InterPro" id="IPR011708">
    <property type="entry name" value="DNA_pol3_alpha_NTPase_dom"/>
</dbReference>
<dbReference type="Pfam" id="PF02811">
    <property type="entry name" value="PHP"/>
    <property type="match status" value="1"/>
</dbReference>
<proteinExistence type="inferred from homology"/>
<comment type="catalytic activity">
    <reaction evidence="10">
        <text>DNA(n) + a 2'-deoxyribonucleoside 5'-triphosphate = DNA(n+1) + diphosphate</text>
        <dbReference type="Rhea" id="RHEA:22508"/>
        <dbReference type="Rhea" id="RHEA-COMP:17339"/>
        <dbReference type="Rhea" id="RHEA-COMP:17340"/>
        <dbReference type="ChEBI" id="CHEBI:33019"/>
        <dbReference type="ChEBI" id="CHEBI:61560"/>
        <dbReference type="ChEBI" id="CHEBI:173112"/>
        <dbReference type="EC" id="2.7.7.7"/>
    </reaction>
</comment>
<evidence type="ECO:0000256" key="1">
    <source>
        <dbReference type="ARBA" id="ARBA00004496"/>
    </source>
</evidence>
<dbReference type="PANTHER" id="PTHR32294:SF0">
    <property type="entry name" value="DNA POLYMERASE III SUBUNIT ALPHA"/>
    <property type="match status" value="1"/>
</dbReference>
<dbReference type="SMART" id="SM00481">
    <property type="entry name" value="POLIIIAc"/>
    <property type="match status" value="1"/>
</dbReference>
<comment type="function">
    <text evidence="9">DNA polymerase III is a complex, multichain enzyme responsible for most of the replicative synthesis in bacteria. This DNA polymerase also exhibits 3' to 5' exonuclease activity. The alpha chain is the DNA polymerase.</text>
</comment>
<dbReference type="InterPro" id="IPR004365">
    <property type="entry name" value="NA-bd_OB_tRNA"/>
</dbReference>
<evidence type="ECO:0000256" key="3">
    <source>
        <dbReference type="ARBA" id="ARBA00012417"/>
    </source>
</evidence>
<dbReference type="GO" id="GO:0003676">
    <property type="term" value="F:nucleic acid binding"/>
    <property type="evidence" value="ECO:0007669"/>
    <property type="project" value="InterPro"/>
</dbReference>
<dbReference type="Pfam" id="PF01336">
    <property type="entry name" value="tRNA_anti-codon"/>
    <property type="match status" value="1"/>
</dbReference>
<dbReference type="Proteomes" id="UP000035996">
    <property type="component" value="Unassembled WGS sequence"/>
</dbReference>
<keyword evidence="5" id="KW-0808">Transferase</keyword>
<dbReference type="InterPro" id="IPR003141">
    <property type="entry name" value="Pol/His_phosphatase_N"/>
</dbReference>
<evidence type="ECO:0000256" key="2">
    <source>
        <dbReference type="ARBA" id="ARBA00009496"/>
    </source>
</evidence>
<dbReference type="GO" id="GO:0008408">
    <property type="term" value="F:3'-5' exonuclease activity"/>
    <property type="evidence" value="ECO:0007669"/>
    <property type="project" value="InterPro"/>
</dbReference>
<accession>A0A0J6CXB6</accession>
<comment type="similarity">
    <text evidence="2">Belongs to the DNA polymerase type-C family. DnaE subfamily.</text>
</comment>
<feature type="domain" description="Polymerase/histidinol phosphatase N-terminal" evidence="11">
    <location>
        <begin position="4"/>
        <end position="71"/>
    </location>
</feature>
<dbReference type="InterPro" id="IPR004805">
    <property type="entry name" value="DnaE2/DnaE/PolC"/>
</dbReference>
<dbReference type="Gene3D" id="1.10.150.870">
    <property type="match status" value="1"/>
</dbReference>
<comment type="subcellular location">
    <subcellularLocation>
        <location evidence="1">Cytoplasm</location>
    </subcellularLocation>
</comment>
<dbReference type="Pfam" id="PF17657">
    <property type="entry name" value="DNA_pol3_finger"/>
    <property type="match status" value="1"/>
</dbReference>
<dbReference type="InterPro" id="IPR040982">
    <property type="entry name" value="DNA_pol3_finger"/>
</dbReference>
<comment type="caution">
    <text evidence="12">The sequence shown here is derived from an EMBL/GenBank/DDBJ whole genome shotgun (WGS) entry which is preliminary data.</text>
</comment>
<dbReference type="InterPro" id="IPR029460">
    <property type="entry name" value="DNAPol_HHH"/>
</dbReference>
<evidence type="ECO:0000256" key="10">
    <source>
        <dbReference type="ARBA" id="ARBA00049244"/>
    </source>
</evidence>
<evidence type="ECO:0000256" key="9">
    <source>
        <dbReference type="ARBA" id="ARBA00025611"/>
    </source>
</evidence>
<dbReference type="CDD" id="cd04485">
    <property type="entry name" value="DnaE_OBF"/>
    <property type="match status" value="1"/>
</dbReference>
<dbReference type="PANTHER" id="PTHR32294">
    <property type="entry name" value="DNA POLYMERASE III SUBUNIT ALPHA"/>
    <property type="match status" value="1"/>
</dbReference>
<evidence type="ECO:0000313" key="13">
    <source>
        <dbReference type="Proteomes" id="UP000035996"/>
    </source>
</evidence>
<dbReference type="GO" id="GO:0005737">
    <property type="term" value="C:cytoplasm"/>
    <property type="evidence" value="ECO:0007669"/>
    <property type="project" value="UniProtKB-SubCell"/>
</dbReference>
<evidence type="ECO:0000313" key="12">
    <source>
        <dbReference type="EMBL" id="KMM37743.1"/>
    </source>
</evidence>
<dbReference type="NCBIfam" id="TIGR00594">
    <property type="entry name" value="polc"/>
    <property type="match status" value="1"/>
</dbReference>